<sequence>MKNLLALSFSIAILFVIGCAGGASSGSVNLVTEASTEIIDLEPDWWLNPEEREGYVVGKAEGVSRDKSGARMKAQNMLINDFRQRTKSIAEGRSENFFKETGEDLDSEIMQSFSSVQNSVWNGAVENWVEFKSTTIIEKSTDDQGKPRNLYRHYVVAGIDQGAADKKLLAALKREKELMTAFEATKAYDKLQADLEKYKDKLD</sequence>
<dbReference type="EMBL" id="UINC01021231">
    <property type="protein sequence ID" value="SVA88338.1"/>
    <property type="molecule type" value="Genomic_DNA"/>
</dbReference>
<name>A0A381ZGA1_9ZZZZ</name>
<proteinExistence type="predicted"/>
<evidence type="ECO:0008006" key="2">
    <source>
        <dbReference type="Google" id="ProtNLM"/>
    </source>
</evidence>
<evidence type="ECO:0000313" key="1">
    <source>
        <dbReference type="EMBL" id="SVA88338.1"/>
    </source>
</evidence>
<dbReference type="AlphaFoldDB" id="A0A381ZGA1"/>
<organism evidence="1">
    <name type="scientific">marine metagenome</name>
    <dbReference type="NCBI Taxonomy" id="408172"/>
    <lineage>
        <taxon>unclassified sequences</taxon>
        <taxon>metagenomes</taxon>
        <taxon>ecological metagenomes</taxon>
    </lineage>
</organism>
<dbReference type="PROSITE" id="PS51257">
    <property type="entry name" value="PROKAR_LIPOPROTEIN"/>
    <property type="match status" value="1"/>
</dbReference>
<reference evidence="1" key="1">
    <citation type="submission" date="2018-05" db="EMBL/GenBank/DDBJ databases">
        <authorList>
            <person name="Lanie J.A."/>
            <person name="Ng W.-L."/>
            <person name="Kazmierczak K.M."/>
            <person name="Andrzejewski T.M."/>
            <person name="Davidsen T.M."/>
            <person name="Wayne K.J."/>
            <person name="Tettelin H."/>
            <person name="Glass J.I."/>
            <person name="Rusch D."/>
            <person name="Podicherti R."/>
            <person name="Tsui H.-C.T."/>
            <person name="Winkler M.E."/>
        </authorList>
    </citation>
    <scope>NUCLEOTIDE SEQUENCE</scope>
</reference>
<gene>
    <name evidence="1" type="ORF">METZ01_LOCUS141192</name>
</gene>
<protein>
    <recommendedName>
        <fullName evidence="2">LPP20 lipoprotein</fullName>
    </recommendedName>
</protein>
<accession>A0A381ZGA1</accession>